<dbReference type="Gene3D" id="3.30.565.10">
    <property type="entry name" value="Histidine kinase-like ATPase, C-terminal domain"/>
    <property type="match status" value="1"/>
</dbReference>
<sequence length="1142" mass="122001">MSLFQVCAVALLMIESVIGKSVMGKSAIGTFLLSEGTPLLPVGTPIGASLLSGGGSLSWAYLGYLLAFIVGAAACLGAAWRARSAVPYPETRRALTWLFSGSAAWAGAYVGFLLVGPALWKHLFYQASLIVGFSVVFAWLWFCSAYSGRGLHRNRRVQQFAIAVYVIVTALKVTNPLHGLYYGLEPAGGGPTGGAFGLVVTHETLYWVVMALAYALSAAGYLMLLEVFLKAGARTGPLALLTGLTALPAALNVIGHVQPALLDITHEPLGVAVFAVGLLFAYETQFSVVQLTGSVGEPHLTIGREGRIRGLGGGIEEIVPALGGKPLGERALGRPLEEALPGLAEALQAGEAVWEAQFGERSSDRREDGCRQQTHGQRRAEGQRQAEGHPRGGMERHYRIMTSALRSGEDPKTVVLSDITDRRRRRKELERRDDLFRKAQSLADVGAWEYDIRDADTQGADAQSADLQDGCLSWSEEVYRIHGLSGGAGRFEGAGRFGGAGLSGGASSPEDAGSSEGGEDPEGEDPKDVGPFEDGEVEDGEVEDGEELSVGRVLRLYHREDRQRIEGALRRAIGQGVPFDEEARIRRPDGQVRWVRIYGEPQGETLQGEEPQGENPQAEDPVRVGGGKAAARVRGAVQDITDRKRREKILRRLREKYQGLLEGAPDAIFVASAESGRIVEANQAAASLLGAPAGEIVGRHQSELHPSGEAEKYRSLFETATEEAETEGMSFRQLEDGSQIYVETDSGERVPVEISATTVDLSGGQEGPGSGEPSGREPSGGGPNSGGQEIPKKKTGKVFVGIFRDITERKRRTEQLKEAKKQAELSKLEAEEASRMKSAMLANMSHEIRTPLTGVIGFAEAIGEETGGEDTEGNETEDGDAEGEGKVARFAGLIEDSGRRLLDTLDAVLNLSKLEAGKMSLERKPVDLAGQARQVAREFEEEAWESGLTLGVETEAAWARADEGGLKIVLQNLLSNAIKYTEEGGVTVRVYREENSREERGQGENTRETSSQEASNQSAGQKAAEEAEAPTDSAAAPAAAVLEVEDSGIGMDPEVAGRLFEPFRQASEGMSREYEGTGIGLAVTKRATEEMGGSIKVDTQKGEGSRFTVRFPAARSAGSAGGPPAGEPQQADQRDLDKPASP</sequence>
<feature type="transmembrane region" description="Helical" evidence="8">
    <location>
        <begin position="94"/>
        <end position="117"/>
    </location>
</feature>
<dbReference type="InterPro" id="IPR013767">
    <property type="entry name" value="PAS_fold"/>
</dbReference>
<feature type="transmembrane region" description="Helical" evidence="8">
    <location>
        <begin position="59"/>
        <end position="82"/>
    </location>
</feature>
<protein>
    <recommendedName>
        <fullName evidence="2">histidine kinase</fullName>
        <ecNumber evidence="2">2.7.13.3</ecNumber>
    </recommendedName>
</protein>
<dbReference type="EC" id="2.7.13.3" evidence="2"/>
<feature type="region of interest" description="Disordered" evidence="7">
    <location>
        <begin position="991"/>
        <end position="1038"/>
    </location>
</feature>
<dbReference type="GO" id="GO:0009927">
    <property type="term" value="F:histidine phosphotransfer kinase activity"/>
    <property type="evidence" value="ECO:0007669"/>
    <property type="project" value="TreeGrafter"/>
</dbReference>
<feature type="region of interest" description="Disordered" evidence="7">
    <location>
        <begin position="1092"/>
        <end position="1142"/>
    </location>
</feature>
<feature type="compositionally biased region" description="Gly residues" evidence="7">
    <location>
        <begin position="764"/>
        <end position="785"/>
    </location>
</feature>
<dbReference type="InterPro" id="IPR000700">
    <property type="entry name" value="PAS-assoc_C"/>
</dbReference>
<evidence type="ECO:0000259" key="11">
    <source>
        <dbReference type="PROSITE" id="PS50113"/>
    </source>
</evidence>
<dbReference type="InterPro" id="IPR005467">
    <property type="entry name" value="His_kinase_dom"/>
</dbReference>
<feature type="region of interest" description="Disordered" evidence="7">
    <location>
        <begin position="500"/>
        <end position="553"/>
    </location>
</feature>
<dbReference type="PROSITE" id="PS50113">
    <property type="entry name" value="PAC"/>
    <property type="match status" value="1"/>
</dbReference>
<evidence type="ECO:0000256" key="2">
    <source>
        <dbReference type="ARBA" id="ARBA00012438"/>
    </source>
</evidence>
<evidence type="ECO:0000256" key="4">
    <source>
        <dbReference type="ARBA" id="ARBA00022679"/>
    </source>
</evidence>
<dbReference type="InterPro" id="IPR003594">
    <property type="entry name" value="HATPase_dom"/>
</dbReference>
<feature type="compositionally biased region" description="Basic and acidic residues" evidence="7">
    <location>
        <begin position="1132"/>
        <end position="1142"/>
    </location>
</feature>
<dbReference type="SUPFAM" id="SSF47384">
    <property type="entry name" value="Homodimeric domain of signal transducing histidine kinase"/>
    <property type="match status" value="1"/>
</dbReference>
<dbReference type="Pfam" id="PF02518">
    <property type="entry name" value="HATPase_c"/>
    <property type="match status" value="1"/>
</dbReference>
<feature type="compositionally biased region" description="Polar residues" evidence="7">
    <location>
        <begin position="1008"/>
        <end position="1020"/>
    </location>
</feature>
<dbReference type="InterPro" id="IPR004358">
    <property type="entry name" value="Sig_transdc_His_kin-like_C"/>
</dbReference>
<keyword evidence="3" id="KW-0597">Phosphoprotein</keyword>
<feature type="compositionally biased region" description="Basic and acidic residues" evidence="7">
    <location>
        <begin position="361"/>
        <end position="370"/>
    </location>
</feature>
<dbReference type="PRINTS" id="PR00344">
    <property type="entry name" value="BCTRLSENSOR"/>
</dbReference>
<evidence type="ECO:0000313" key="12">
    <source>
        <dbReference type="EMBL" id="MCS4122654.1"/>
    </source>
</evidence>
<dbReference type="Gene3D" id="3.30.450.20">
    <property type="entry name" value="PAS domain"/>
    <property type="match status" value="2"/>
</dbReference>
<name>A0A9X2V7G1_9BACT</name>
<dbReference type="InterPro" id="IPR013655">
    <property type="entry name" value="PAS_fold_3"/>
</dbReference>
<dbReference type="SUPFAM" id="SSF55785">
    <property type="entry name" value="PYP-like sensor domain (PAS domain)"/>
    <property type="match status" value="2"/>
</dbReference>
<evidence type="ECO:0000256" key="1">
    <source>
        <dbReference type="ARBA" id="ARBA00000085"/>
    </source>
</evidence>
<feature type="compositionally biased region" description="Basic and acidic residues" evidence="7">
    <location>
        <begin position="991"/>
        <end position="1007"/>
    </location>
</feature>
<dbReference type="GO" id="GO:0006355">
    <property type="term" value="P:regulation of DNA-templated transcription"/>
    <property type="evidence" value="ECO:0007669"/>
    <property type="project" value="InterPro"/>
</dbReference>
<dbReference type="Pfam" id="PF16927">
    <property type="entry name" value="HisKA_7TM"/>
    <property type="match status" value="1"/>
</dbReference>
<feature type="compositionally biased region" description="Basic and acidic residues" evidence="7">
    <location>
        <begin position="699"/>
        <end position="715"/>
    </location>
</feature>
<feature type="region of interest" description="Disordered" evidence="7">
    <location>
        <begin position="699"/>
        <end position="737"/>
    </location>
</feature>
<evidence type="ECO:0000256" key="8">
    <source>
        <dbReference type="SAM" id="Phobius"/>
    </source>
</evidence>
<organism evidence="12 13">
    <name type="scientific">Salinibacter ruber</name>
    <dbReference type="NCBI Taxonomy" id="146919"/>
    <lineage>
        <taxon>Bacteria</taxon>
        <taxon>Pseudomonadati</taxon>
        <taxon>Rhodothermota</taxon>
        <taxon>Rhodothermia</taxon>
        <taxon>Rhodothermales</taxon>
        <taxon>Salinibacteraceae</taxon>
        <taxon>Salinibacter</taxon>
    </lineage>
</organism>
<dbReference type="SMART" id="SM00091">
    <property type="entry name" value="PAS"/>
    <property type="match status" value="1"/>
</dbReference>
<evidence type="ECO:0000313" key="13">
    <source>
        <dbReference type="Proteomes" id="UP001155144"/>
    </source>
</evidence>
<dbReference type="InterPro" id="IPR000014">
    <property type="entry name" value="PAS"/>
</dbReference>
<dbReference type="EMBL" id="JANUBL010000008">
    <property type="protein sequence ID" value="MCS4122654.1"/>
    <property type="molecule type" value="Genomic_DNA"/>
</dbReference>
<feature type="domain" description="PAS" evidence="10">
    <location>
        <begin position="653"/>
        <end position="724"/>
    </location>
</feature>
<feature type="domain" description="PAC" evidence="11">
    <location>
        <begin position="579"/>
        <end position="652"/>
    </location>
</feature>
<dbReference type="InterPro" id="IPR036890">
    <property type="entry name" value="HATPase_C_sf"/>
</dbReference>
<keyword evidence="8" id="KW-1133">Transmembrane helix</keyword>
<feature type="compositionally biased region" description="Low complexity" evidence="7">
    <location>
        <begin position="505"/>
        <end position="514"/>
    </location>
</feature>
<feature type="transmembrane region" description="Helical" evidence="8">
    <location>
        <begin position="123"/>
        <end position="142"/>
    </location>
</feature>
<feature type="region of interest" description="Disordered" evidence="7">
    <location>
        <begin position="757"/>
        <end position="797"/>
    </location>
</feature>
<dbReference type="Pfam" id="PF08447">
    <property type="entry name" value="PAS_3"/>
    <property type="match status" value="1"/>
</dbReference>
<dbReference type="Pfam" id="PF00512">
    <property type="entry name" value="HisKA"/>
    <property type="match status" value="1"/>
</dbReference>
<feature type="compositionally biased region" description="Acidic residues" evidence="7">
    <location>
        <begin position="531"/>
        <end position="547"/>
    </location>
</feature>
<dbReference type="Gene3D" id="2.10.70.100">
    <property type="match status" value="1"/>
</dbReference>
<dbReference type="PROSITE" id="PS50109">
    <property type="entry name" value="HIS_KIN"/>
    <property type="match status" value="1"/>
</dbReference>
<evidence type="ECO:0000256" key="5">
    <source>
        <dbReference type="ARBA" id="ARBA00022777"/>
    </source>
</evidence>
<comment type="catalytic activity">
    <reaction evidence="1">
        <text>ATP + protein L-histidine = ADP + protein N-phospho-L-histidine.</text>
        <dbReference type="EC" id="2.7.13.3"/>
    </reaction>
</comment>
<keyword evidence="4" id="KW-0808">Transferase</keyword>
<accession>A0A9X2V7G1</accession>
<proteinExistence type="predicted"/>
<dbReference type="Proteomes" id="UP001155144">
    <property type="component" value="Unassembled WGS sequence"/>
</dbReference>
<keyword evidence="8" id="KW-0472">Membrane</keyword>
<keyword evidence="6" id="KW-0175">Coiled coil</keyword>
<dbReference type="Pfam" id="PF00989">
    <property type="entry name" value="PAS"/>
    <property type="match status" value="1"/>
</dbReference>
<evidence type="ECO:0000256" key="7">
    <source>
        <dbReference type="SAM" id="MobiDB-lite"/>
    </source>
</evidence>
<evidence type="ECO:0000259" key="10">
    <source>
        <dbReference type="PROSITE" id="PS50112"/>
    </source>
</evidence>
<keyword evidence="5" id="KW-0418">Kinase</keyword>
<keyword evidence="8" id="KW-0812">Transmembrane</keyword>
<dbReference type="InterPro" id="IPR003661">
    <property type="entry name" value="HisK_dim/P_dom"/>
</dbReference>
<dbReference type="GO" id="GO:0000155">
    <property type="term" value="F:phosphorelay sensor kinase activity"/>
    <property type="evidence" value="ECO:0007669"/>
    <property type="project" value="InterPro"/>
</dbReference>
<feature type="transmembrane region" description="Helical" evidence="8">
    <location>
        <begin position="237"/>
        <end position="257"/>
    </location>
</feature>
<dbReference type="Gene3D" id="1.10.287.130">
    <property type="match status" value="1"/>
</dbReference>
<dbReference type="NCBIfam" id="TIGR00229">
    <property type="entry name" value="sensory_box"/>
    <property type="match status" value="1"/>
</dbReference>
<dbReference type="InterPro" id="IPR036097">
    <property type="entry name" value="HisK_dim/P_sf"/>
</dbReference>
<feature type="domain" description="Histidine kinase" evidence="9">
    <location>
        <begin position="843"/>
        <end position="1115"/>
    </location>
</feature>
<feature type="region of interest" description="Disordered" evidence="7">
    <location>
        <begin position="599"/>
        <end position="630"/>
    </location>
</feature>
<dbReference type="CDD" id="cd00130">
    <property type="entry name" value="PAS"/>
    <property type="match status" value="2"/>
</dbReference>
<feature type="transmembrane region" description="Helical" evidence="8">
    <location>
        <begin position="162"/>
        <end position="184"/>
    </location>
</feature>
<dbReference type="InterPro" id="IPR031621">
    <property type="entry name" value="HisKA_7TM"/>
</dbReference>
<dbReference type="CDD" id="cd00082">
    <property type="entry name" value="HisKA"/>
    <property type="match status" value="1"/>
</dbReference>
<feature type="region of interest" description="Disordered" evidence="7">
    <location>
        <begin position="357"/>
        <end position="395"/>
    </location>
</feature>
<dbReference type="SMART" id="SM00388">
    <property type="entry name" value="HisKA"/>
    <property type="match status" value="1"/>
</dbReference>
<dbReference type="GO" id="GO:0005886">
    <property type="term" value="C:plasma membrane"/>
    <property type="evidence" value="ECO:0007669"/>
    <property type="project" value="TreeGrafter"/>
</dbReference>
<evidence type="ECO:0000259" key="9">
    <source>
        <dbReference type="PROSITE" id="PS50109"/>
    </source>
</evidence>
<feature type="compositionally biased region" description="Basic and acidic residues" evidence="7">
    <location>
        <begin position="378"/>
        <end position="395"/>
    </location>
</feature>
<dbReference type="InterPro" id="IPR035965">
    <property type="entry name" value="PAS-like_dom_sf"/>
</dbReference>
<feature type="coiled-coil region" evidence="6">
    <location>
        <begin position="809"/>
        <end position="836"/>
    </location>
</feature>
<gene>
    <name evidence="12" type="ORF">GGP45_003021</name>
</gene>
<dbReference type="PROSITE" id="PS50112">
    <property type="entry name" value="PAS"/>
    <property type="match status" value="1"/>
</dbReference>
<dbReference type="RefSeq" id="WP_279311155.1">
    <property type="nucleotide sequence ID" value="NZ_JANUBL010000008.1"/>
</dbReference>
<feature type="transmembrane region" description="Helical" evidence="8">
    <location>
        <begin position="204"/>
        <end position="225"/>
    </location>
</feature>
<comment type="caution">
    <text evidence="12">The sequence shown here is derived from an EMBL/GenBank/DDBJ whole genome shotgun (WGS) entry which is preliminary data.</text>
</comment>
<dbReference type="SMART" id="SM00387">
    <property type="entry name" value="HATPase_c"/>
    <property type="match status" value="1"/>
</dbReference>
<dbReference type="PANTHER" id="PTHR43047">
    <property type="entry name" value="TWO-COMPONENT HISTIDINE PROTEIN KINASE"/>
    <property type="match status" value="1"/>
</dbReference>
<evidence type="ECO:0000256" key="6">
    <source>
        <dbReference type="SAM" id="Coils"/>
    </source>
</evidence>
<dbReference type="SUPFAM" id="SSF55874">
    <property type="entry name" value="ATPase domain of HSP90 chaperone/DNA topoisomerase II/histidine kinase"/>
    <property type="match status" value="1"/>
</dbReference>
<dbReference type="AlphaFoldDB" id="A0A9X2V7G1"/>
<reference evidence="12" key="1">
    <citation type="submission" date="2022-08" db="EMBL/GenBank/DDBJ databases">
        <title>Genomic Encyclopedia of Type Strains, Phase V (KMG-V): Genome sequencing to study the core and pangenomes of soil and plant-associated prokaryotes.</title>
        <authorList>
            <person name="Whitman W."/>
        </authorList>
    </citation>
    <scope>NUCLEOTIDE SEQUENCE</scope>
    <source>
        <strain evidence="12">SP3026</strain>
    </source>
</reference>
<evidence type="ECO:0000256" key="3">
    <source>
        <dbReference type="ARBA" id="ARBA00022553"/>
    </source>
</evidence>
<dbReference type="PANTHER" id="PTHR43047:SF72">
    <property type="entry name" value="OSMOSENSING HISTIDINE PROTEIN KINASE SLN1"/>
    <property type="match status" value="1"/>
</dbReference>